<evidence type="ECO:0000313" key="1">
    <source>
        <dbReference type="EMBL" id="GAI15983.1"/>
    </source>
</evidence>
<reference evidence="1" key="1">
    <citation type="journal article" date="2014" name="Front. Microbiol.">
        <title>High frequency of phylogenetically diverse reductive dehalogenase-homologous genes in deep subseafloor sedimentary metagenomes.</title>
        <authorList>
            <person name="Kawai M."/>
            <person name="Futagami T."/>
            <person name="Toyoda A."/>
            <person name="Takaki Y."/>
            <person name="Nishi S."/>
            <person name="Hori S."/>
            <person name="Arai W."/>
            <person name="Tsubouchi T."/>
            <person name="Morono Y."/>
            <person name="Uchiyama I."/>
            <person name="Ito T."/>
            <person name="Fujiyama A."/>
            <person name="Inagaki F."/>
            <person name="Takami H."/>
        </authorList>
    </citation>
    <scope>NUCLEOTIDE SEQUENCE</scope>
    <source>
        <strain evidence="1">Expedition CK06-06</strain>
    </source>
</reference>
<proteinExistence type="predicted"/>
<comment type="caution">
    <text evidence="1">The sequence shown here is derived from an EMBL/GenBank/DDBJ whole genome shotgun (WGS) entry which is preliminary data.</text>
</comment>
<name>X1LAA2_9ZZZZ</name>
<accession>X1LAA2</accession>
<dbReference type="EMBL" id="BARV01008060">
    <property type="protein sequence ID" value="GAI15983.1"/>
    <property type="molecule type" value="Genomic_DNA"/>
</dbReference>
<protein>
    <submittedName>
        <fullName evidence="1">Uncharacterized protein</fullName>
    </submittedName>
</protein>
<organism evidence="1">
    <name type="scientific">marine sediment metagenome</name>
    <dbReference type="NCBI Taxonomy" id="412755"/>
    <lineage>
        <taxon>unclassified sequences</taxon>
        <taxon>metagenomes</taxon>
        <taxon>ecological metagenomes</taxon>
    </lineage>
</organism>
<gene>
    <name evidence="1" type="ORF">S06H3_16307</name>
</gene>
<dbReference type="AlphaFoldDB" id="X1LAA2"/>
<sequence>MWEGAFEYIKGTDRFKGIEGSGSLTAKNFTPPDGVYLDYTGTYALPPG</sequence>